<dbReference type="SUPFAM" id="SSF63380">
    <property type="entry name" value="Riboflavin synthase domain-like"/>
    <property type="match status" value="1"/>
</dbReference>
<dbReference type="CDD" id="cd06186">
    <property type="entry name" value="NOX_Duox_like_FAD_NADP"/>
    <property type="match status" value="1"/>
</dbReference>
<gene>
    <name evidence="17" type="ORF">E3Q03_00170</name>
    <name evidence="16" type="ORF">E3Q10_01196</name>
    <name evidence="15" type="ORF">E3Q22_01261</name>
</gene>
<evidence type="ECO:0000313" key="15">
    <source>
        <dbReference type="EMBL" id="TIB81217.1"/>
    </source>
</evidence>
<dbReference type="GO" id="GO:0015677">
    <property type="term" value="P:copper ion import"/>
    <property type="evidence" value="ECO:0007669"/>
    <property type="project" value="TreeGrafter"/>
</dbReference>
<feature type="transmembrane region" description="Helical" evidence="13">
    <location>
        <begin position="224"/>
        <end position="245"/>
    </location>
</feature>
<dbReference type="SFLD" id="SFLDS00052">
    <property type="entry name" value="Ferric_Reductase_Domain"/>
    <property type="match status" value="1"/>
</dbReference>
<dbReference type="GO" id="GO:0006879">
    <property type="term" value="P:intracellular iron ion homeostasis"/>
    <property type="evidence" value="ECO:0007669"/>
    <property type="project" value="TreeGrafter"/>
</dbReference>
<dbReference type="PROSITE" id="PS51384">
    <property type="entry name" value="FAD_FR"/>
    <property type="match status" value="1"/>
</dbReference>
<comment type="catalytic activity">
    <reaction evidence="12">
        <text>2 a Fe(II)-siderophore + NADP(+) + H(+) = 2 a Fe(III)-siderophore + NADPH</text>
        <dbReference type="Rhea" id="RHEA:28795"/>
        <dbReference type="Rhea" id="RHEA-COMP:11342"/>
        <dbReference type="Rhea" id="RHEA-COMP:11344"/>
        <dbReference type="ChEBI" id="CHEBI:15378"/>
        <dbReference type="ChEBI" id="CHEBI:29033"/>
        <dbReference type="ChEBI" id="CHEBI:29034"/>
        <dbReference type="ChEBI" id="CHEBI:57783"/>
        <dbReference type="ChEBI" id="CHEBI:58349"/>
        <dbReference type="EC" id="1.16.1.9"/>
    </reaction>
</comment>
<dbReference type="EMBL" id="SPRC01000009">
    <property type="protein sequence ID" value="TIB81217.1"/>
    <property type="molecule type" value="Genomic_DNA"/>
</dbReference>
<dbReference type="SFLD" id="SFLDG01168">
    <property type="entry name" value="Ferric_reductase_subgroup_(FRE"/>
    <property type="match status" value="1"/>
</dbReference>
<evidence type="ECO:0000256" key="13">
    <source>
        <dbReference type="SAM" id="Phobius"/>
    </source>
</evidence>
<dbReference type="AlphaFoldDB" id="A0A4T0MEB5"/>
<evidence type="ECO:0000256" key="5">
    <source>
        <dbReference type="ARBA" id="ARBA00022475"/>
    </source>
</evidence>
<evidence type="ECO:0000256" key="3">
    <source>
        <dbReference type="ARBA" id="ARBA00012668"/>
    </source>
</evidence>
<dbReference type="InterPro" id="IPR013112">
    <property type="entry name" value="FAD-bd_8"/>
</dbReference>
<evidence type="ECO:0000313" key="16">
    <source>
        <dbReference type="EMBL" id="TIC32561.1"/>
    </source>
</evidence>
<keyword evidence="4" id="KW-0813">Transport</keyword>
<evidence type="ECO:0000313" key="19">
    <source>
        <dbReference type="Proteomes" id="UP000305647"/>
    </source>
</evidence>
<dbReference type="InterPro" id="IPR013121">
    <property type="entry name" value="Fe_red_NAD-bd_6"/>
</dbReference>
<dbReference type="GO" id="GO:0006826">
    <property type="term" value="P:iron ion transport"/>
    <property type="evidence" value="ECO:0007669"/>
    <property type="project" value="TreeGrafter"/>
</dbReference>
<evidence type="ECO:0000256" key="12">
    <source>
        <dbReference type="ARBA" id="ARBA00048483"/>
    </source>
</evidence>
<dbReference type="InterPro" id="IPR039261">
    <property type="entry name" value="FNR_nucleotide-bd"/>
</dbReference>
<comment type="caution">
    <text evidence="15">The sequence shown here is derived from an EMBL/GenBank/DDBJ whole genome shotgun (WGS) entry which is preliminary data.</text>
</comment>
<dbReference type="OrthoDB" id="17725at2759"/>
<organism evidence="15 20">
    <name type="scientific">Wallemia mellicola</name>
    <dbReference type="NCBI Taxonomy" id="1708541"/>
    <lineage>
        <taxon>Eukaryota</taxon>
        <taxon>Fungi</taxon>
        <taxon>Dikarya</taxon>
        <taxon>Basidiomycota</taxon>
        <taxon>Wallemiomycotina</taxon>
        <taxon>Wallemiomycetes</taxon>
        <taxon>Wallemiales</taxon>
        <taxon>Wallemiaceae</taxon>
        <taxon>Wallemia</taxon>
    </lineage>
</organism>
<evidence type="ECO:0000256" key="2">
    <source>
        <dbReference type="ARBA" id="ARBA00006278"/>
    </source>
</evidence>
<dbReference type="EMBL" id="SPRO01000008">
    <property type="protein sequence ID" value="TIC32561.1"/>
    <property type="molecule type" value="Genomic_DNA"/>
</dbReference>
<feature type="transmembrane region" description="Helical" evidence="13">
    <location>
        <begin position="252"/>
        <end position="269"/>
    </location>
</feature>
<evidence type="ECO:0000256" key="6">
    <source>
        <dbReference type="ARBA" id="ARBA00022692"/>
    </source>
</evidence>
<dbReference type="Proteomes" id="UP000305647">
    <property type="component" value="Unassembled WGS sequence"/>
</dbReference>
<evidence type="ECO:0000313" key="17">
    <source>
        <dbReference type="EMBL" id="TIC71861.1"/>
    </source>
</evidence>
<keyword evidence="9" id="KW-0560">Oxidoreductase</keyword>
<keyword evidence="7" id="KW-0249">Electron transport</keyword>
<evidence type="ECO:0000256" key="4">
    <source>
        <dbReference type="ARBA" id="ARBA00022448"/>
    </source>
</evidence>
<keyword evidence="10" id="KW-0406">Ion transport</keyword>
<dbReference type="Proteomes" id="UP000310685">
    <property type="component" value="Unassembled WGS sequence"/>
</dbReference>
<dbReference type="InterPro" id="IPR051410">
    <property type="entry name" value="Ferric/Cupric_Reductase"/>
</dbReference>
<dbReference type="InterPro" id="IPR017938">
    <property type="entry name" value="Riboflavin_synthase-like_b-brl"/>
</dbReference>
<evidence type="ECO:0000256" key="11">
    <source>
        <dbReference type="ARBA" id="ARBA00023136"/>
    </source>
</evidence>
<dbReference type="EC" id="1.16.1.9" evidence="3"/>
<evidence type="ECO:0000256" key="7">
    <source>
        <dbReference type="ARBA" id="ARBA00022982"/>
    </source>
</evidence>
<keyword evidence="8 13" id="KW-1133">Transmembrane helix</keyword>
<accession>A0A4T0MEB5</accession>
<dbReference type="Gene3D" id="3.40.50.80">
    <property type="entry name" value="Nucleotide-binding domain of ferredoxin-NADP reductase (FNR) module"/>
    <property type="match status" value="1"/>
</dbReference>
<evidence type="ECO:0000256" key="10">
    <source>
        <dbReference type="ARBA" id="ARBA00023065"/>
    </source>
</evidence>
<evidence type="ECO:0000313" key="20">
    <source>
        <dbReference type="Proteomes" id="UP000310685"/>
    </source>
</evidence>
<dbReference type="Pfam" id="PF08030">
    <property type="entry name" value="NAD_binding_6"/>
    <property type="match status" value="1"/>
</dbReference>
<comment type="subcellular location">
    <subcellularLocation>
        <location evidence="1">Cell membrane</location>
        <topology evidence="1">Multi-pass membrane protein</topology>
    </subcellularLocation>
</comment>
<keyword evidence="6 13" id="KW-0812">Transmembrane</keyword>
<dbReference type="PANTHER" id="PTHR32361">
    <property type="entry name" value="FERRIC/CUPRIC REDUCTASE TRANSMEMBRANE COMPONENT"/>
    <property type="match status" value="1"/>
</dbReference>
<comment type="similarity">
    <text evidence="2">Belongs to the ferric reductase (FRE) family.</text>
</comment>
<feature type="transmembrane region" description="Helical" evidence="13">
    <location>
        <begin position="134"/>
        <end position="155"/>
    </location>
</feature>
<keyword evidence="5" id="KW-1003">Cell membrane</keyword>
<dbReference type="InterPro" id="IPR013130">
    <property type="entry name" value="Fe3_Rdtase_TM_dom"/>
</dbReference>
<protein>
    <recommendedName>
        <fullName evidence="3">ferric-chelate reductase (NADPH)</fullName>
        <ecNumber evidence="3">1.16.1.9</ecNumber>
    </recommendedName>
</protein>
<feature type="transmembrane region" description="Helical" evidence="13">
    <location>
        <begin position="176"/>
        <end position="194"/>
    </location>
</feature>
<dbReference type="Proteomes" id="UP000305362">
    <property type="component" value="Unassembled WGS sequence"/>
</dbReference>
<reference evidence="18 19" key="1">
    <citation type="submission" date="2019-03" db="EMBL/GenBank/DDBJ databases">
        <title>Sequencing 25 genomes of Wallemia mellicola.</title>
        <authorList>
            <person name="Gostincar C."/>
        </authorList>
    </citation>
    <scope>NUCLEOTIDE SEQUENCE [LARGE SCALE GENOMIC DNA]</scope>
    <source>
        <strain evidence="17 18">EXF-1277</strain>
        <strain evidence="15 20">EXF-6152</strain>
        <strain evidence="16 19">EXF-8738</strain>
    </source>
</reference>
<feature type="domain" description="FAD-binding FR-type" evidence="14">
    <location>
        <begin position="304"/>
        <end position="409"/>
    </location>
</feature>
<evidence type="ECO:0000256" key="8">
    <source>
        <dbReference type="ARBA" id="ARBA00022989"/>
    </source>
</evidence>
<dbReference type="Pfam" id="PF01794">
    <property type="entry name" value="Ferric_reduct"/>
    <property type="match status" value="1"/>
</dbReference>
<evidence type="ECO:0000313" key="18">
    <source>
        <dbReference type="Proteomes" id="UP000305362"/>
    </source>
</evidence>
<feature type="transmembrane region" description="Helical" evidence="13">
    <location>
        <begin position="281"/>
        <end position="300"/>
    </location>
</feature>
<dbReference type="EMBL" id="SPRV01000001">
    <property type="protein sequence ID" value="TIC71861.1"/>
    <property type="molecule type" value="Genomic_DNA"/>
</dbReference>
<keyword evidence="11 13" id="KW-0472">Membrane</keyword>
<feature type="transmembrane region" description="Helical" evidence="13">
    <location>
        <begin position="34"/>
        <end position="58"/>
    </location>
</feature>
<dbReference type="OMA" id="LVFYIRH"/>
<evidence type="ECO:0000256" key="9">
    <source>
        <dbReference type="ARBA" id="ARBA00023002"/>
    </source>
</evidence>
<dbReference type="GO" id="GO:0005886">
    <property type="term" value="C:plasma membrane"/>
    <property type="evidence" value="ECO:0007669"/>
    <property type="project" value="UniProtKB-SubCell"/>
</dbReference>
<evidence type="ECO:0000259" key="14">
    <source>
        <dbReference type="PROSITE" id="PS51384"/>
    </source>
</evidence>
<proteinExistence type="inferred from homology"/>
<dbReference type="Pfam" id="PF08022">
    <property type="entry name" value="FAD_binding_8"/>
    <property type="match status" value="1"/>
</dbReference>
<dbReference type="PANTHER" id="PTHR32361:SF23">
    <property type="entry name" value="FERRIC-CHELATE REDUCTASE"/>
    <property type="match status" value="1"/>
</dbReference>
<feature type="transmembrane region" description="Helical" evidence="13">
    <location>
        <begin position="95"/>
        <end position="122"/>
    </location>
</feature>
<sequence length="588" mass="67230">MAVCVKEFVSHCPSSSERKTLTANTDSWYKAPKWALGVAMCFTAILIVVMIIQAIKYISLSSRRLMKGGSLSIFNRTAAISRALHYHRFRVRSYLLPYTFPLILVTFMFVWTTIWCFATLPYYRAGTEWGSPPLGVRAGYIGTALVPLVFALGARNNPITFFTGIPSEKLQIYHQYGARIILFFSIVHTIPFIVQPYQQGLQLGGSREVARYFLKYYYDQTEQFWNGIPPFVALIWIVLSSMGYFRRFSYEFFVIQHVLSILFFLAWMFVHCQVSLMDAWYYLFVSVGVLIWSWFGRVLWSFWANDFNINQATLVPLSEDVTRIRIITPLRWKPAQHVYIRFPTMFVFQSHPFTITSIPSLDVHNNSNIMQLLIRGKGGITKRLHEKARNGITSIPCFIDGPYGGMLAPLDNYTNVLLLSGGTGVNAVSGILLDLMRKMERGETLIQHIDFIWTIRSISSIEWFNETFKALSMYSCFSNVNIVVHVTGSDPQESITLEKDESRHSSESGMYDEKLYNFTKGRPNLQDIVRKSANASQGRDLGVVVCGPPQSMFNYEVMNECAAIELKIAAGDETLPRRLFAHSEAFEW</sequence>
<dbReference type="InterPro" id="IPR017927">
    <property type="entry name" value="FAD-bd_FR_type"/>
</dbReference>
<name>A0A4T0MEB5_9BASI</name>
<dbReference type="GO" id="GO:0052851">
    <property type="term" value="F:ferric-chelate reductase (NADPH) activity"/>
    <property type="evidence" value="ECO:0007669"/>
    <property type="project" value="UniProtKB-EC"/>
</dbReference>
<evidence type="ECO:0000256" key="1">
    <source>
        <dbReference type="ARBA" id="ARBA00004651"/>
    </source>
</evidence>
<dbReference type="SUPFAM" id="SSF52343">
    <property type="entry name" value="Ferredoxin reductase-like, C-terminal NADP-linked domain"/>
    <property type="match status" value="1"/>
</dbReference>